<keyword evidence="4" id="KW-0732">Signal</keyword>
<accession>A0A1B2DUD9</accession>
<dbReference type="AlphaFoldDB" id="A0A1B2DUD9"/>
<dbReference type="EMBL" id="CP016809">
    <property type="protein sequence ID" value="ANY71324.1"/>
    <property type="molecule type" value="Genomic_DNA"/>
</dbReference>
<comment type="similarity">
    <text evidence="2">Belongs to the GerABKC lipoprotein family.</text>
</comment>
<keyword evidence="3" id="KW-0309">Germination</keyword>
<evidence type="ECO:0000256" key="5">
    <source>
        <dbReference type="ARBA" id="ARBA00023136"/>
    </source>
</evidence>
<dbReference type="InterPro" id="IPR046953">
    <property type="entry name" value="Spore_GerAC-like_C"/>
</dbReference>
<dbReference type="Pfam" id="PF05504">
    <property type="entry name" value="Spore_GerAC"/>
    <property type="match status" value="1"/>
</dbReference>
<dbReference type="PANTHER" id="PTHR35789">
    <property type="entry name" value="SPORE GERMINATION PROTEIN B3"/>
    <property type="match status" value="1"/>
</dbReference>
<dbReference type="InterPro" id="IPR008844">
    <property type="entry name" value="Spore_GerAC-like"/>
</dbReference>
<reference evidence="10" key="1">
    <citation type="submission" date="2016-08" db="EMBL/GenBank/DDBJ databases">
        <title>Complete Genome Seqeunce of Paenibacillus sp. nov. IHBB 9852 from high altitute lake of Indian trans-Himalayas.</title>
        <authorList>
            <person name="Kiran S."/>
            <person name="Swarnkar M.K."/>
            <person name="Rana A."/>
            <person name="Tewari R."/>
            <person name="Gulati A."/>
        </authorList>
    </citation>
    <scope>NUCLEOTIDE SEQUENCE [LARGE SCALE GENOMIC DNA]</scope>
    <source>
        <strain evidence="10">IHBB 9852</strain>
    </source>
</reference>
<dbReference type="InterPro" id="IPR038501">
    <property type="entry name" value="Spore_GerAC_C_sf"/>
</dbReference>
<dbReference type="GO" id="GO:0009847">
    <property type="term" value="P:spore germination"/>
    <property type="evidence" value="ECO:0007669"/>
    <property type="project" value="InterPro"/>
</dbReference>
<sequence length="406" mass="44757">MRRLGIFSLLFVLALSQTGCWNRTELNEIGLIAALGIDRGEAGWIVTYQLINPSAISAGTGGATKGGGGESPVHVFSSVGPTLREAIDVSYTESPRRLYFPHADILVLGKEAASRGIQDIIDFYWRNAQLRENVNVLVASGQASEMLKQLIPPERLPGAAIANISRQTDHFNSNYPSIKMYELTRNLDAEARAAGVPQVELVGESQARLESMDQLNRTSTPAKVRITGLAVFRKDRRVGALNRNESIGISWLTGKVRISTLSVSCPGSNKETEKFSFQTISAKTNVKPRKQGDEYTMLVSVKAKGRITESNCSINLGKLSNLHAAEKGIEEVIKEHMREGWAASKRLHADLPHFADDIHRKYPKDWRSIKDQWEADGMNSIKLVLQVNVTISQTGMTQKAFKSGVR</sequence>
<organism evidence="10">
    <name type="scientific">Paenibacillus ihbetae</name>
    <dbReference type="NCBI Taxonomy" id="1870820"/>
    <lineage>
        <taxon>Bacteria</taxon>
        <taxon>Bacillati</taxon>
        <taxon>Bacillota</taxon>
        <taxon>Bacilli</taxon>
        <taxon>Bacillales</taxon>
        <taxon>Paenibacillaceae</taxon>
        <taxon>Paenibacillus</taxon>
    </lineage>
</organism>
<evidence type="ECO:0000256" key="2">
    <source>
        <dbReference type="ARBA" id="ARBA00007886"/>
    </source>
</evidence>
<gene>
    <name evidence="10" type="ORF">BBD41_01270</name>
</gene>
<evidence type="ECO:0000256" key="7">
    <source>
        <dbReference type="ARBA" id="ARBA00023288"/>
    </source>
</evidence>
<dbReference type="InterPro" id="IPR057336">
    <property type="entry name" value="GerAC_N"/>
</dbReference>
<keyword evidence="5" id="KW-0472">Membrane</keyword>
<dbReference type="NCBIfam" id="TIGR02887">
    <property type="entry name" value="spore_ger_x_C"/>
    <property type="match status" value="1"/>
</dbReference>
<evidence type="ECO:0000256" key="3">
    <source>
        <dbReference type="ARBA" id="ARBA00022544"/>
    </source>
</evidence>
<name>A0A1B2DUD9_9BACL</name>
<feature type="domain" description="Spore germination GerAC-like C-terminal" evidence="8">
    <location>
        <begin position="227"/>
        <end position="395"/>
    </location>
</feature>
<feature type="domain" description="Spore germination protein N-terminal" evidence="9">
    <location>
        <begin position="23"/>
        <end position="200"/>
    </location>
</feature>
<comment type="subcellular location">
    <subcellularLocation>
        <location evidence="1">Membrane</location>
        <topology evidence="1">Lipid-anchor</topology>
    </subcellularLocation>
</comment>
<evidence type="ECO:0000256" key="4">
    <source>
        <dbReference type="ARBA" id="ARBA00022729"/>
    </source>
</evidence>
<dbReference type="PANTHER" id="PTHR35789:SF1">
    <property type="entry name" value="SPORE GERMINATION PROTEIN B3"/>
    <property type="match status" value="1"/>
</dbReference>
<protein>
    <submittedName>
        <fullName evidence="10">Uncharacterized protein</fullName>
    </submittedName>
</protein>
<evidence type="ECO:0000256" key="6">
    <source>
        <dbReference type="ARBA" id="ARBA00023139"/>
    </source>
</evidence>
<keyword evidence="7" id="KW-0449">Lipoprotein</keyword>
<evidence type="ECO:0000313" key="10">
    <source>
        <dbReference type="EMBL" id="ANY71324.1"/>
    </source>
</evidence>
<dbReference type="GO" id="GO:0016020">
    <property type="term" value="C:membrane"/>
    <property type="evidence" value="ECO:0007669"/>
    <property type="project" value="UniProtKB-SubCell"/>
</dbReference>
<dbReference type="Gene3D" id="3.30.300.210">
    <property type="entry name" value="Nutrient germinant receptor protein C, domain 3"/>
    <property type="match status" value="1"/>
</dbReference>
<dbReference type="Pfam" id="PF25198">
    <property type="entry name" value="Spore_GerAC_N"/>
    <property type="match status" value="1"/>
</dbReference>
<keyword evidence="6" id="KW-0564">Palmitate</keyword>
<evidence type="ECO:0000256" key="1">
    <source>
        <dbReference type="ARBA" id="ARBA00004635"/>
    </source>
</evidence>
<evidence type="ECO:0000259" key="8">
    <source>
        <dbReference type="Pfam" id="PF05504"/>
    </source>
</evidence>
<evidence type="ECO:0000259" key="9">
    <source>
        <dbReference type="Pfam" id="PF25198"/>
    </source>
</evidence>
<dbReference type="RefSeq" id="WP_099476451.1">
    <property type="nucleotide sequence ID" value="NZ_CP016809.1"/>
</dbReference>
<dbReference type="KEGG" id="pib:BBD41_01270"/>
<proteinExistence type="inferred from homology"/>